<evidence type="ECO:0000313" key="1">
    <source>
        <dbReference type="EMBL" id="QAU51630.1"/>
    </source>
</evidence>
<protein>
    <submittedName>
        <fullName evidence="1">Uncharacterized protein</fullName>
    </submittedName>
</protein>
<sequence>MIEFEGDAHNPRPAPRLWIGSSEEELEADPSATTVVGRMGDLLVGKDDPHMHRHLLHFNFTRGLWRIKNVGRFIPVHITTEDDHLITTLSPGSTCAVEWPEFLLRFVAGSNHYVLDCQAEIASLADPTAFSLHGDDTVGIGPLPEDVRLVLAAIAQEILESGTQDYSLMLKNQDVADQLGWTKKTFDHKLDGICKYFASFGVGNTVGAKDLAASNRRIKVIQHAIEAKLITRADLKLVRQAQQQAGNA</sequence>
<dbReference type="Proteomes" id="UP000288929">
    <property type="component" value="Chromosome"/>
</dbReference>
<gene>
    <name evidence="1" type="ORF">CPELA_01655</name>
</gene>
<dbReference type="AlphaFoldDB" id="A0A410W6R3"/>
<reference evidence="1 2" key="1">
    <citation type="submission" date="2019-01" db="EMBL/GenBank/DDBJ databases">
        <authorList>
            <person name="Ruckert C."/>
            <person name="Busche T."/>
            <person name="Kalinowski J."/>
        </authorList>
    </citation>
    <scope>NUCLEOTIDE SEQUENCE [LARGE SCALE GENOMIC DNA]</scope>
    <source>
        <strain evidence="1 2">136/3</strain>
    </source>
</reference>
<keyword evidence="2" id="KW-1185">Reference proteome</keyword>
<evidence type="ECO:0000313" key="2">
    <source>
        <dbReference type="Proteomes" id="UP000288929"/>
    </source>
</evidence>
<organism evidence="1 2">
    <name type="scientific">Corynebacterium pelargi</name>
    <dbReference type="NCBI Taxonomy" id="1471400"/>
    <lineage>
        <taxon>Bacteria</taxon>
        <taxon>Bacillati</taxon>
        <taxon>Actinomycetota</taxon>
        <taxon>Actinomycetes</taxon>
        <taxon>Mycobacteriales</taxon>
        <taxon>Corynebacteriaceae</taxon>
        <taxon>Corynebacterium</taxon>
    </lineage>
</organism>
<proteinExistence type="predicted"/>
<dbReference type="OrthoDB" id="5000691at2"/>
<dbReference type="RefSeq" id="WP_128889192.1">
    <property type="nucleotide sequence ID" value="NZ_BMCX01000004.1"/>
</dbReference>
<dbReference type="KEGG" id="cpeg:CPELA_01655"/>
<name>A0A410W6R3_9CORY</name>
<accession>A0A410W6R3</accession>
<dbReference type="EMBL" id="CP035299">
    <property type="protein sequence ID" value="QAU51630.1"/>
    <property type="molecule type" value="Genomic_DNA"/>
</dbReference>